<reference evidence="2" key="1">
    <citation type="journal article" date="2021" name="Sci. Rep.">
        <title>Diploid genomic architecture of Nitzschia inconspicua, an elite biomass production diatom.</title>
        <authorList>
            <person name="Oliver A."/>
            <person name="Podell S."/>
            <person name="Pinowska A."/>
            <person name="Traller J.C."/>
            <person name="Smith S.R."/>
            <person name="McClure R."/>
            <person name="Beliaev A."/>
            <person name="Bohutskyi P."/>
            <person name="Hill E.A."/>
            <person name="Rabines A."/>
            <person name="Zheng H."/>
            <person name="Allen L.Z."/>
            <person name="Kuo A."/>
            <person name="Grigoriev I.V."/>
            <person name="Allen A.E."/>
            <person name="Hazlebeck D."/>
            <person name="Allen E.E."/>
        </authorList>
    </citation>
    <scope>NUCLEOTIDE SEQUENCE</scope>
    <source>
        <strain evidence="2">Hildebrandi</strain>
    </source>
</reference>
<evidence type="ECO:0000313" key="2">
    <source>
        <dbReference type="EMBL" id="KAG7348811.1"/>
    </source>
</evidence>
<dbReference type="OrthoDB" id="446027at2759"/>
<sequence length="415" mass="48018">MAIFLRNYSMTKATERRPNRRCSSTPGIAQQAMLMLFFFLSLVSSTMLFFISDLSIYRGSDNATSNTAHVQSENVTMIPTMDPTRQPTLSPTSPQSIPSTSENLHIEMPPQPKFGRFLNDSSWPYLSQDIWYELVDNNQTFATNTDGMAEWLLPWLDKAPWPVTILEINHNDHHFPTDVMNDSVANQIFDHPKLKWFYVVNPLWTHHPKLRPLPLGLKWLHKHRHPFSEYKHDHVQELSLWVGTTADHVKQNFLSQHRNRSSVWVRPSSNRVHALYNKSMNAALSLPRYQLCSVLKETAPLHTTCHNEMMNSSEYWKELQTHLFVASPAGRGLDTHATWEILLSGGVPIVPHSPLDPLFDNLPVWLVHDWAKEVNTSSIIQKAKEFIDRVDDFQFDKVFAKGWIEEIREVAKNYR</sequence>
<keyword evidence="1" id="KW-0472">Membrane</keyword>
<evidence type="ECO:0008006" key="4">
    <source>
        <dbReference type="Google" id="ProtNLM"/>
    </source>
</evidence>
<protein>
    <recommendedName>
        <fullName evidence="4">Exostosin GT47 domain-containing protein</fullName>
    </recommendedName>
</protein>
<keyword evidence="3" id="KW-1185">Reference proteome</keyword>
<evidence type="ECO:0000313" key="3">
    <source>
        <dbReference type="Proteomes" id="UP000693970"/>
    </source>
</evidence>
<keyword evidence="1" id="KW-0812">Transmembrane</keyword>
<name>A0A9K3KSP0_9STRA</name>
<dbReference type="AlphaFoldDB" id="A0A9K3KSP0"/>
<comment type="caution">
    <text evidence="2">The sequence shown here is derived from an EMBL/GenBank/DDBJ whole genome shotgun (WGS) entry which is preliminary data.</text>
</comment>
<accession>A0A9K3KSP0</accession>
<gene>
    <name evidence="2" type="ORF">IV203_011408</name>
</gene>
<dbReference type="EMBL" id="JAGRRH010000019">
    <property type="protein sequence ID" value="KAG7348811.1"/>
    <property type="molecule type" value="Genomic_DNA"/>
</dbReference>
<organism evidence="2 3">
    <name type="scientific">Nitzschia inconspicua</name>
    <dbReference type="NCBI Taxonomy" id="303405"/>
    <lineage>
        <taxon>Eukaryota</taxon>
        <taxon>Sar</taxon>
        <taxon>Stramenopiles</taxon>
        <taxon>Ochrophyta</taxon>
        <taxon>Bacillariophyta</taxon>
        <taxon>Bacillariophyceae</taxon>
        <taxon>Bacillariophycidae</taxon>
        <taxon>Bacillariales</taxon>
        <taxon>Bacillariaceae</taxon>
        <taxon>Nitzschia</taxon>
    </lineage>
</organism>
<evidence type="ECO:0000256" key="1">
    <source>
        <dbReference type="SAM" id="Phobius"/>
    </source>
</evidence>
<feature type="transmembrane region" description="Helical" evidence="1">
    <location>
        <begin position="28"/>
        <end position="51"/>
    </location>
</feature>
<proteinExistence type="predicted"/>
<dbReference type="Proteomes" id="UP000693970">
    <property type="component" value="Unassembled WGS sequence"/>
</dbReference>
<keyword evidence="1" id="KW-1133">Transmembrane helix</keyword>
<reference evidence="2" key="2">
    <citation type="submission" date="2021-04" db="EMBL/GenBank/DDBJ databases">
        <authorList>
            <person name="Podell S."/>
        </authorList>
    </citation>
    <scope>NUCLEOTIDE SEQUENCE</scope>
    <source>
        <strain evidence="2">Hildebrandi</strain>
    </source>
</reference>